<gene>
    <name evidence="1" type="ORF">C1SCF055_LOCUS31957</name>
</gene>
<evidence type="ECO:0000313" key="2">
    <source>
        <dbReference type="EMBL" id="CAL1159681.1"/>
    </source>
</evidence>
<sequence>MLDTNPWVKSRFSHFIEFGDCGLEDCLHLFHKRAATGNFTLQEAAELELKDGFSTLLPLDGCGSRCGQSLESFPPRLGPCFTGFQDGSHFCSVDSGAGSCSCGTGRTRAWLKDAQKASDFVHSRSSE</sequence>
<dbReference type="EMBL" id="CAMXCT030003791">
    <property type="protein sequence ID" value="CAL4793618.1"/>
    <property type="molecule type" value="Genomic_DNA"/>
</dbReference>
<dbReference type="Proteomes" id="UP001152797">
    <property type="component" value="Unassembled WGS sequence"/>
</dbReference>
<accession>A0A9P1D9N1</accession>
<dbReference type="AlphaFoldDB" id="A0A9P1D9N1"/>
<dbReference type="EMBL" id="CAMXCT010003791">
    <property type="protein sequence ID" value="CAI4006306.1"/>
    <property type="molecule type" value="Genomic_DNA"/>
</dbReference>
<keyword evidence="4" id="KW-1185">Reference proteome</keyword>
<proteinExistence type="predicted"/>
<name>A0A9P1D9N1_9DINO</name>
<evidence type="ECO:0000313" key="4">
    <source>
        <dbReference type="Proteomes" id="UP001152797"/>
    </source>
</evidence>
<dbReference type="EMBL" id="CAMXCT020003791">
    <property type="protein sequence ID" value="CAL1159681.1"/>
    <property type="molecule type" value="Genomic_DNA"/>
</dbReference>
<reference evidence="2" key="2">
    <citation type="submission" date="2024-04" db="EMBL/GenBank/DDBJ databases">
        <authorList>
            <person name="Chen Y."/>
            <person name="Shah S."/>
            <person name="Dougan E. K."/>
            <person name="Thang M."/>
            <person name="Chan C."/>
        </authorList>
    </citation>
    <scope>NUCLEOTIDE SEQUENCE [LARGE SCALE GENOMIC DNA]</scope>
</reference>
<evidence type="ECO:0000313" key="3">
    <source>
        <dbReference type="EMBL" id="CAL4793618.1"/>
    </source>
</evidence>
<reference evidence="1" key="1">
    <citation type="submission" date="2022-10" db="EMBL/GenBank/DDBJ databases">
        <authorList>
            <person name="Chen Y."/>
            <person name="Dougan E. K."/>
            <person name="Chan C."/>
            <person name="Rhodes N."/>
            <person name="Thang M."/>
        </authorList>
    </citation>
    <scope>NUCLEOTIDE SEQUENCE</scope>
</reference>
<comment type="caution">
    <text evidence="1">The sequence shown here is derived from an EMBL/GenBank/DDBJ whole genome shotgun (WGS) entry which is preliminary data.</text>
</comment>
<evidence type="ECO:0000313" key="1">
    <source>
        <dbReference type="EMBL" id="CAI4006306.1"/>
    </source>
</evidence>
<organism evidence="1">
    <name type="scientific">Cladocopium goreaui</name>
    <dbReference type="NCBI Taxonomy" id="2562237"/>
    <lineage>
        <taxon>Eukaryota</taxon>
        <taxon>Sar</taxon>
        <taxon>Alveolata</taxon>
        <taxon>Dinophyceae</taxon>
        <taxon>Suessiales</taxon>
        <taxon>Symbiodiniaceae</taxon>
        <taxon>Cladocopium</taxon>
    </lineage>
</organism>
<protein>
    <submittedName>
        <fullName evidence="3">ATPase AAA-type core domain-containing protein</fullName>
    </submittedName>
</protein>